<reference evidence="1 2" key="1">
    <citation type="submission" date="2013-05" db="EMBL/GenBank/DDBJ databases">
        <title>Genome assembly of Chondromyces apiculatus DSM 436.</title>
        <authorList>
            <person name="Sharma G."/>
            <person name="Khatri I."/>
            <person name="Kaur C."/>
            <person name="Mayilraj S."/>
            <person name="Subramanian S."/>
        </authorList>
    </citation>
    <scope>NUCLEOTIDE SEQUENCE [LARGE SCALE GENOMIC DNA]</scope>
    <source>
        <strain evidence="1 2">DSM 436</strain>
    </source>
</reference>
<proteinExistence type="predicted"/>
<protein>
    <submittedName>
        <fullName evidence="1">Uncharacterized protein</fullName>
    </submittedName>
</protein>
<dbReference type="EMBL" id="ASRX01000005">
    <property type="protein sequence ID" value="EYF08084.1"/>
    <property type="molecule type" value="Genomic_DNA"/>
</dbReference>
<dbReference type="STRING" id="1192034.CAP_5844"/>
<organism evidence="1 2">
    <name type="scientific">Chondromyces apiculatus DSM 436</name>
    <dbReference type="NCBI Taxonomy" id="1192034"/>
    <lineage>
        <taxon>Bacteria</taxon>
        <taxon>Pseudomonadati</taxon>
        <taxon>Myxococcota</taxon>
        <taxon>Polyangia</taxon>
        <taxon>Polyangiales</taxon>
        <taxon>Polyangiaceae</taxon>
        <taxon>Chondromyces</taxon>
    </lineage>
</organism>
<keyword evidence="2" id="KW-1185">Reference proteome</keyword>
<evidence type="ECO:0000313" key="2">
    <source>
        <dbReference type="Proteomes" id="UP000019678"/>
    </source>
</evidence>
<dbReference type="AlphaFoldDB" id="A0A017TFU6"/>
<sequence>MGLVACEDGGEDGAGGAGGGAGGGTPAACFDYGSWDGSAPAVSLRTDVVPILQGSCTFGTSCHGVPGAAGSVYLGPSAATTPTDEQLAAMLADTVGVEPRVEAGMPRISAGDPSQSFLMHKVDGTLSCGDLACAATESCQDAMPLNQEPLSAEKRDILRRWIAQGAQDN</sequence>
<gene>
    <name evidence="1" type="ORF">CAP_5844</name>
</gene>
<evidence type="ECO:0000313" key="1">
    <source>
        <dbReference type="EMBL" id="EYF08084.1"/>
    </source>
</evidence>
<dbReference type="Proteomes" id="UP000019678">
    <property type="component" value="Unassembled WGS sequence"/>
</dbReference>
<accession>A0A017TFU6</accession>
<comment type="caution">
    <text evidence="1">The sequence shown here is derived from an EMBL/GenBank/DDBJ whole genome shotgun (WGS) entry which is preliminary data.</text>
</comment>
<name>A0A017TFU6_9BACT</name>